<proteinExistence type="inferred from homology"/>
<dbReference type="SUPFAM" id="SSF51690">
    <property type="entry name" value="Nicotinate/Quinolinate PRTase C-terminal domain-like"/>
    <property type="match status" value="1"/>
</dbReference>
<dbReference type="CDD" id="cd01572">
    <property type="entry name" value="QPRTase"/>
    <property type="match status" value="1"/>
</dbReference>
<dbReference type="PANTHER" id="PTHR32179:SF3">
    <property type="entry name" value="NICOTINATE-NUCLEOTIDE PYROPHOSPHORYLASE [CARBOXYLATING]"/>
    <property type="match status" value="1"/>
</dbReference>
<evidence type="ECO:0000256" key="4">
    <source>
        <dbReference type="ARBA" id="ARBA00011944"/>
    </source>
</evidence>
<keyword evidence="6 9" id="KW-0328">Glycosyltransferase</keyword>
<dbReference type="PANTHER" id="PTHR32179">
    <property type="entry name" value="NICOTINATE-NUCLEOTIDE PYROPHOSPHORYLASE [CARBOXYLATING]"/>
    <property type="match status" value="1"/>
</dbReference>
<dbReference type="EC" id="2.4.2.19" evidence="4"/>
<comment type="similarity">
    <text evidence="3 9">Belongs to the NadC/ModD family.</text>
</comment>
<gene>
    <name evidence="12" type="ORF">EYC98_16015</name>
</gene>
<dbReference type="InterPro" id="IPR036068">
    <property type="entry name" value="Nicotinate_pribotase-like_C"/>
</dbReference>
<dbReference type="SUPFAM" id="SSF54675">
    <property type="entry name" value="Nicotinate/Quinolinate PRTase N-terminal domain-like"/>
    <property type="match status" value="1"/>
</dbReference>
<dbReference type="Gene3D" id="3.90.1170.20">
    <property type="entry name" value="Quinolinate phosphoribosyl transferase, N-terminal domain"/>
    <property type="match status" value="1"/>
</dbReference>
<feature type="domain" description="Quinolinate phosphoribosyl transferase C-terminal" evidence="10">
    <location>
        <begin position="113"/>
        <end position="276"/>
    </location>
</feature>
<dbReference type="RefSeq" id="WP_279246395.1">
    <property type="nucleotide sequence ID" value="NZ_SHNN01000003.1"/>
</dbReference>
<evidence type="ECO:0000313" key="13">
    <source>
        <dbReference type="Proteomes" id="UP001143362"/>
    </source>
</evidence>
<dbReference type="InterPro" id="IPR002638">
    <property type="entry name" value="Quinolinate_PRibosylTrfase_C"/>
</dbReference>
<comment type="function">
    <text evidence="1">Involved in the catabolism of quinolinic acid (QA).</text>
</comment>
<dbReference type="InterPro" id="IPR013785">
    <property type="entry name" value="Aldolase_TIM"/>
</dbReference>
<dbReference type="PIRSF" id="PIRSF006250">
    <property type="entry name" value="NadC_ModD"/>
    <property type="match status" value="1"/>
</dbReference>
<evidence type="ECO:0000256" key="1">
    <source>
        <dbReference type="ARBA" id="ARBA00003237"/>
    </source>
</evidence>
<dbReference type="EMBL" id="SHNN01000003">
    <property type="protein sequence ID" value="MCX2982370.1"/>
    <property type="molecule type" value="Genomic_DNA"/>
</dbReference>
<comment type="caution">
    <text evidence="12">The sequence shown here is derived from an EMBL/GenBank/DDBJ whole genome shotgun (WGS) entry which is preliminary data.</text>
</comment>
<accession>A0ABT3TKR2</accession>
<evidence type="ECO:0000256" key="6">
    <source>
        <dbReference type="ARBA" id="ARBA00022676"/>
    </source>
</evidence>
<keyword evidence="13" id="KW-1185">Reference proteome</keyword>
<dbReference type="NCBIfam" id="TIGR00078">
    <property type="entry name" value="nadC"/>
    <property type="match status" value="1"/>
</dbReference>
<keyword evidence="5" id="KW-0662">Pyridine nucleotide biosynthesis</keyword>
<feature type="domain" description="Quinolinate phosphoribosyl transferase N-terminal" evidence="11">
    <location>
        <begin position="26"/>
        <end position="110"/>
    </location>
</feature>
<evidence type="ECO:0000256" key="2">
    <source>
        <dbReference type="ARBA" id="ARBA00004893"/>
    </source>
</evidence>
<dbReference type="Pfam" id="PF01729">
    <property type="entry name" value="QRPTase_C"/>
    <property type="match status" value="1"/>
</dbReference>
<dbReference type="Proteomes" id="UP001143362">
    <property type="component" value="Unassembled WGS sequence"/>
</dbReference>
<protein>
    <recommendedName>
        <fullName evidence="4">nicotinate-nucleotide diphosphorylase (carboxylating)</fullName>
        <ecNumber evidence="4">2.4.2.19</ecNumber>
    </recommendedName>
    <alternativeName>
        <fullName evidence="8">Quinolinate phosphoribosyltransferase [decarboxylating]</fullName>
    </alternativeName>
</protein>
<comment type="pathway">
    <text evidence="2">Cofactor biosynthesis; NAD(+) biosynthesis; nicotinate D-ribonucleotide from quinolinate: step 1/1.</text>
</comment>
<evidence type="ECO:0000256" key="5">
    <source>
        <dbReference type="ARBA" id="ARBA00022642"/>
    </source>
</evidence>
<dbReference type="InterPro" id="IPR022412">
    <property type="entry name" value="Quinolinate_PRibosylTrfase_N"/>
</dbReference>
<dbReference type="InterPro" id="IPR037128">
    <property type="entry name" value="Quinolinate_PRibosylTase_N_sf"/>
</dbReference>
<keyword evidence="7 9" id="KW-0808">Transferase</keyword>
<reference evidence="12" key="1">
    <citation type="submission" date="2019-02" db="EMBL/GenBank/DDBJ databases">
        <authorList>
            <person name="Li S.-H."/>
        </authorList>
    </citation>
    <scope>NUCLEOTIDE SEQUENCE</scope>
    <source>
        <strain evidence="12">IMCC14734</strain>
    </source>
</reference>
<organism evidence="12 13">
    <name type="scientific">Candidatus Litorirhabdus singularis</name>
    <dbReference type="NCBI Taxonomy" id="2518993"/>
    <lineage>
        <taxon>Bacteria</taxon>
        <taxon>Pseudomonadati</taxon>
        <taxon>Pseudomonadota</taxon>
        <taxon>Gammaproteobacteria</taxon>
        <taxon>Cellvibrionales</taxon>
        <taxon>Halieaceae</taxon>
        <taxon>Candidatus Litorirhabdus</taxon>
    </lineage>
</organism>
<evidence type="ECO:0000259" key="11">
    <source>
        <dbReference type="Pfam" id="PF02749"/>
    </source>
</evidence>
<evidence type="ECO:0000313" key="12">
    <source>
        <dbReference type="EMBL" id="MCX2982370.1"/>
    </source>
</evidence>
<dbReference type="Gene3D" id="3.20.20.70">
    <property type="entry name" value="Aldolase class I"/>
    <property type="match status" value="1"/>
</dbReference>
<evidence type="ECO:0000259" key="10">
    <source>
        <dbReference type="Pfam" id="PF01729"/>
    </source>
</evidence>
<name>A0ABT3TKR2_9GAMM</name>
<dbReference type="InterPro" id="IPR027277">
    <property type="entry name" value="NadC/ModD"/>
</dbReference>
<evidence type="ECO:0000256" key="7">
    <source>
        <dbReference type="ARBA" id="ARBA00022679"/>
    </source>
</evidence>
<evidence type="ECO:0000256" key="8">
    <source>
        <dbReference type="ARBA" id="ARBA00033102"/>
    </source>
</evidence>
<evidence type="ECO:0000256" key="3">
    <source>
        <dbReference type="ARBA" id="ARBA00009400"/>
    </source>
</evidence>
<sequence>MSSLPPQEDISNQVRAALREDVGSGDITAQLIAADSIARARIICREPGILCGTAWVDEVFQQLDSSVSIDWQFSDGDSLSADATLFTLHGNARSLLTGERAALNFLQLLSGTATLSSHYAGVVADTGVTLLDTRKTIPGLRTAQKYAVTCGGCGNHRMGLYDAFLIKENHIHACGSIASAIANARRIAPDKPVEVEVENRDELEQALAAGADRIMLDNFSLAALRDAVALNAGRAELEASGGITDESLRPIAETGVNFISIGALTKDCKALDLSMRITA</sequence>
<dbReference type="InterPro" id="IPR004393">
    <property type="entry name" value="NadC"/>
</dbReference>
<dbReference type="Pfam" id="PF02749">
    <property type="entry name" value="QRPTase_N"/>
    <property type="match status" value="1"/>
</dbReference>
<evidence type="ECO:0000256" key="9">
    <source>
        <dbReference type="PIRNR" id="PIRNR006250"/>
    </source>
</evidence>